<gene>
    <name evidence="15" type="primary">Wnk2</name>
    <name evidence="15" type="ORF">FREMAG_R01362</name>
</gene>
<dbReference type="Gene3D" id="1.10.510.10">
    <property type="entry name" value="Transferase(Phosphotransferase) domain 1"/>
    <property type="match status" value="1"/>
</dbReference>
<sequence length="1509" mass="165042">PGSVVGAEEQKEAGKDVERKEASDASKDQSKAKKEEPEEEADMKAVATSLDGRFLKFDIELGRGSFKTVYKGLDTETWVEVAWCELQDRKLTKVERQRFKEEAEMLKGLQHPNIVRFYDFWESCVKGKRCIVLVTELMTSGTLKTYLKRFKVMKPKVLRSWCRQILKGLLFLHTRTPPIIHRDLKCDNIFITGPTGSVKIGDLGLATLKRASFAKSVIGTPEFMAPEMYEEHYDESVDVYAFGMCMLEMATSEYPYSECQNAAQIYRKVTCGIKPASFEKVTDPEIKEIIGECICKNKEERYEIKDLLSHAFFAEDTGVRVELAEEDHGRKSSIALRLWVEDPKKLKGKPKDNGAIEFTFDLEKETPDDVAQEMIDSGFFHENDLKIVAKSIRDRVALILWRRERIWPRMQSEERRDSECLEKLKTPHAQQVQVTYLSHTGHHVLSESEEPEADQHPFQQNLPTSVTSVASDSTFDSGQGSTVYSDSQSSQQSVIYSSLPDPVPPAIQRVYSPPLSESQAVPHSLQQLGHYQQPSGVMLSLLQPGLPAVQAAPAVVAQRPQHYQEPTMPFPVVQPTTVASLQLGQPQPVLASQQQQPISQQASLQQVLASQPVCPIQPATHLLPQYQPQTSQVAASSTPLKPLQISTVPQLPPVAPSQIPQFPVIPAITPLAGLDSLPPNLSDIPAANVPPIPAPSQYFAPAVILPSLPMNPTLPMAPNSPALPMQAVNLPHTTVASLVLPCQTIVPNMSAATIPLLAVAPPGVPALPPHHGVPQLPQQQMYQTTFQQIIQSEAPSPHHTQSTQAVSQPQQPPPSQSLQPSIIHPPEQTLSAPGAGHQVIHWAVLPSTKKPFFFHIFLYFLFLLPTSSVPLEKYMMYLKGECSLSVVLQQITGHTQYALEAGAQVPVLPVQPSIVMSPPLQLQPELLPPRVAPEGISQIHGSLATASPPVPIDRCLPLQPSGLLQLQPDLSQPLGQQLPAPCSAVQAVAETSQEEQAIQDKLQTLSQSCESYMSPDVTSGKEMSDSFEGAIGSGKQEGKSSKKHKKSTRARSRQEKSSRPKLTILNAIVNLCLQVCNTGDKMVECQLETHNHKMVTFKFDLDGDAPEEIATYMVENEFILQSEKETFIEQMKDIIDKAEDMLSEDTEGERSSDQGTSPQQDTDRLEMNEEKRQSQMKTPVYQQNVLHTGKRWFIICPVVENPTTDAPEFSPPVPQSTQQSEGPANQEVLQSLSFCAAHKKVNLMFVCFLDLEQSDDQQVSCAVTDPPGVLAGQQLPLPAGVCDSPIGASPSLAQVPAAASSTGLPSHVEFSAPALLGSAPNTLEQVAANGGQLEYSPLKAVMPAQLGTPAPHAALLEERSDALLTPQHLQPQADEGTCVPDVEIACCSVGPHKALPAAPAKVAELCPLPVLPDTVVLERQPAAQVPHLPEASQTGVQQPSTVESDGEGPPRVDFVDNTIKSLDEKLRNLLYQEYVPTSSASAGTPETSVPLEQGDSEFNLPPFPEDQVP</sequence>
<dbReference type="EC" id="2.7.11.1" evidence="3"/>
<evidence type="ECO:0000256" key="11">
    <source>
        <dbReference type="ARBA" id="ARBA00047899"/>
    </source>
</evidence>
<dbReference type="Pfam" id="PF00069">
    <property type="entry name" value="Pkinase"/>
    <property type="match status" value="1"/>
</dbReference>
<comment type="catalytic activity">
    <reaction evidence="11">
        <text>L-threonyl-[protein] + ATP = O-phospho-L-threonyl-[protein] + ADP + H(+)</text>
        <dbReference type="Rhea" id="RHEA:46608"/>
        <dbReference type="Rhea" id="RHEA-COMP:11060"/>
        <dbReference type="Rhea" id="RHEA-COMP:11605"/>
        <dbReference type="ChEBI" id="CHEBI:15378"/>
        <dbReference type="ChEBI" id="CHEBI:30013"/>
        <dbReference type="ChEBI" id="CHEBI:30616"/>
        <dbReference type="ChEBI" id="CHEBI:61977"/>
        <dbReference type="ChEBI" id="CHEBI:456216"/>
        <dbReference type="EC" id="2.7.11.1"/>
    </reaction>
</comment>
<feature type="compositionally biased region" description="Polar residues" evidence="13">
    <location>
        <begin position="468"/>
        <end position="478"/>
    </location>
</feature>
<dbReference type="SMART" id="SM00220">
    <property type="entry name" value="S_TKc"/>
    <property type="match status" value="1"/>
</dbReference>
<dbReference type="PROSITE" id="PS50011">
    <property type="entry name" value="PROTEIN_KINASE_DOM"/>
    <property type="match status" value="1"/>
</dbReference>
<evidence type="ECO:0000256" key="9">
    <source>
        <dbReference type="ARBA" id="ARBA00022777"/>
    </source>
</evidence>
<evidence type="ECO:0000256" key="3">
    <source>
        <dbReference type="ARBA" id="ARBA00012513"/>
    </source>
</evidence>
<evidence type="ECO:0000313" key="16">
    <source>
        <dbReference type="Proteomes" id="UP000632118"/>
    </source>
</evidence>
<feature type="region of interest" description="Disordered" evidence="13">
    <location>
        <begin position="1476"/>
        <end position="1509"/>
    </location>
</feature>
<keyword evidence="9 15" id="KW-0418">Kinase</keyword>
<evidence type="ECO:0000256" key="13">
    <source>
        <dbReference type="SAM" id="MobiDB-lite"/>
    </source>
</evidence>
<dbReference type="InterPro" id="IPR024678">
    <property type="entry name" value="Kinase_OSR1/WNK_CCT"/>
</dbReference>
<dbReference type="PROSITE" id="PS00108">
    <property type="entry name" value="PROTEIN_KINASE_ST"/>
    <property type="match status" value="1"/>
</dbReference>
<feature type="compositionally biased region" description="Polar residues" evidence="13">
    <location>
        <begin position="1215"/>
        <end position="1225"/>
    </location>
</feature>
<dbReference type="InterPro" id="IPR050588">
    <property type="entry name" value="WNK_Ser-Thr_kinase"/>
</dbReference>
<dbReference type="Gene3D" id="3.30.200.20">
    <property type="entry name" value="Phosphorylase Kinase, domain 1"/>
    <property type="match status" value="1"/>
</dbReference>
<feature type="region of interest" description="Disordered" evidence="13">
    <location>
        <begin position="1142"/>
        <end position="1180"/>
    </location>
</feature>
<dbReference type="GO" id="GO:0005737">
    <property type="term" value="C:cytoplasm"/>
    <property type="evidence" value="ECO:0007669"/>
    <property type="project" value="UniProtKB-SubCell"/>
</dbReference>
<dbReference type="FunFam" id="1.10.510.10:FF:000006">
    <property type="entry name" value="Serine/threonine-protein kinase WNK1 isoform 2"/>
    <property type="match status" value="1"/>
</dbReference>
<dbReference type="FunFam" id="3.30.200.20:FF:000494">
    <property type="entry name" value="serine/threonine-protein kinase WNK2 isoform X2"/>
    <property type="match status" value="1"/>
</dbReference>
<keyword evidence="10" id="KW-0067">ATP-binding</keyword>
<feature type="non-terminal residue" evidence="15">
    <location>
        <position position="1509"/>
    </location>
</feature>
<keyword evidence="8" id="KW-0547">Nucleotide-binding</keyword>
<dbReference type="EMBL" id="WAAD01031531">
    <property type="protein sequence ID" value="NWH52156.1"/>
    <property type="molecule type" value="Genomic_DNA"/>
</dbReference>
<evidence type="ECO:0000256" key="8">
    <source>
        <dbReference type="ARBA" id="ARBA00022741"/>
    </source>
</evidence>
<dbReference type="InterPro" id="IPR056865">
    <property type="entry name" value="CCTL2_WNK"/>
</dbReference>
<feature type="compositionally biased region" description="Polar residues" evidence="13">
    <location>
        <begin position="1431"/>
        <end position="1443"/>
    </location>
</feature>
<feature type="region of interest" description="Disordered" evidence="13">
    <location>
        <begin position="1205"/>
        <end position="1225"/>
    </location>
</feature>
<evidence type="ECO:0000313" key="15">
    <source>
        <dbReference type="EMBL" id="NWH52156.1"/>
    </source>
</evidence>
<comment type="catalytic activity">
    <reaction evidence="12">
        <text>L-seryl-[protein] + ATP = O-phospho-L-seryl-[protein] + ADP + H(+)</text>
        <dbReference type="Rhea" id="RHEA:17989"/>
        <dbReference type="Rhea" id="RHEA-COMP:9863"/>
        <dbReference type="Rhea" id="RHEA-COMP:11604"/>
        <dbReference type="ChEBI" id="CHEBI:15378"/>
        <dbReference type="ChEBI" id="CHEBI:29999"/>
        <dbReference type="ChEBI" id="CHEBI:30616"/>
        <dbReference type="ChEBI" id="CHEBI:83421"/>
        <dbReference type="ChEBI" id="CHEBI:456216"/>
        <dbReference type="EC" id="2.7.11.1"/>
    </reaction>
</comment>
<keyword evidence="16" id="KW-1185">Reference proteome</keyword>
<dbReference type="InterPro" id="IPR000719">
    <property type="entry name" value="Prot_kinase_dom"/>
</dbReference>
<keyword evidence="7" id="KW-0808">Transferase</keyword>
<dbReference type="InterPro" id="IPR008271">
    <property type="entry name" value="Ser/Thr_kinase_AS"/>
</dbReference>
<feature type="region of interest" description="Disordered" evidence="13">
    <location>
        <begin position="1"/>
        <end position="43"/>
    </location>
</feature>
<name>A0A850W6T8_FREMA</name>
<feature type="compositionally biased region" description="Basic and acidic residues" evidence="13">
    <location>
        <begin position="8"/>
        <end position="36"/>
    </location>
</feature>
<evidence type="ECO:0000256" key="6">
    <source>
        <dbReference type="ARBA" id="ARBA00022553"/>
    </source>
</evidence>
<feature type="compositionally biased region" description="Low complexity" evidence="13">
    <location>
        <begin position="816"/>
        <end position="826"/>
    </location>
</feature>
<keyword evidence="5" id="KW-0723">Serine/threonine-protein kinase</keyword>
<evidence type="ECO:0000256" key="5">
    <source>
        <dbReference type="ARBA" id="ARBA00022527"/>
    </source>
</evidence>
<evidence type="ECO:0000256" key="7">
    <source>
        <dbReference type="ARBA" id="ARBA00022679"/>
    </source>
</evidence>
<dbReference type="FunFam" id="3.10.20.90:FF:000007">
    <property type="entry name" value="Serine/threonine-protein kinase WNK1 isoform 1"/>
    <property type="match status" value="1"/>
</dbReference>
<feature type="compositionally biased region" description="Basic and acidic residues" evidence="13">
    <location>
        <begin position="1161"/>
        <end position="1173"/>
    </location>
</feature>
<dbReference type="Pfam" id="PF24889">
    <property type="entry name" value="CCTL2_WNK"/>
    <property type="match status" value="1"/>
</dbReference>
<feature type="domain" description="Protein kinase" evidence="14">
    <location>
        <begin position="55"/>
        <end position="313"/>
    </location>
</feature>
<feature type="region of interest" description="Disordered" evidence="13">
    <location>
        <begin position="1424"/>
        <end position="1453"/>
    </location>
</feature>
<dbReference type="InterPro" id="IPR011009">
    <property type="entry name" value="Kinase-like_dom_sf"/>
</dbReference>
<feature type="compositionally biased region" description="Low complexity" evidence="13">
    <location>
        <begin position="479"/>
        <end position="498"/>
    </location>
</feature>
<dbReference type="GO" id="GO:0004674">
    <property type="term" value="F:protein serine/threonine kinase activity"/>
    <property type="evidence" value="ECO:0007669"/>
    <property type="project" value="UniProtKB-KW"/>
</dbReference>
<feature type="region of interest" description="Disordered" evidence="13">
    <location>
        <begin position="468"/>
        <end position="501"/>
    </location>
</feature>
<proteinExistence type="predicted"/>
<evidence type="ECO:0000256" key="10">
    <source>
        <dbReference type="ARBA" id="ARBA00022840"/>
    </source>
</evidence>
<evidence type="ECO:0000259" key="14">
    <source>
        <dbReference type="PROSITE" id="PS50011"/>
    </source>
</evidence>
<keyword evidence="4" id="KW-0963">Cytoplasm</keyword>
<dbReference type="PANTHER" id="PTHR13902">
    <property type="entry name" value="SERINE/THREONINE-PROTEIN KINASE WNK WITH NO LYSINE -RELATED"/>
    <property type="match status" value="1"/>
</dbReference>
<dbReference type="GO" id="GO:0005524">
    <property type="term" value="F:ATP binding"/>
    <property type="evidence" value="ECO:0007669"/>
    <property type="project" value="UniProtKB-KW"/>
</dbReference>
<feature type="compositionally biased region" description="Polar residues" evidence="13">
    <location>
        <begin position="1476"/>
        <end position="1487"/>
    </location>
</feature>
<feature type="region of interest" description="Disordered" evidence="13">
    <location>
        <begin position="1012"/>
        <end position="1059"/>
    </location>
</feature>
<feature type="compositionally biased region" description="Basic residues" evidence="13">
    <location>
        <begin position="1041"/>
        <end position="1051"/>
    </location>
</feature>
<dbReference type="OrthoDB" id="4062651at2759"/>
<feature type="region of interest" description="Disordered" evidence="13">
    <location>
        <begin position="794"/>
        <end position="831"/>
    </location>
</feature>
<evidence type="ECO:0000256" key="4">
    <source>
        <dbReference type="ARBA" id="ARBA00022490"/>
    </source>
</evidence>
<organism evidence="15 16">
    <name type="scientific">Fregata magnificens</name>
    <name type="common">Magnificent frigatebird</name>
    <dbReference type="NCBI Taxonomy" id="37042"/>
    <lineage>
        <taxon>Eukaryota</taxon>
        <taxon>Metazoa</taxon>
        <taxon>Chordata</taxon>
        <taxon>Craniata</taxon>
        <taxon>Vertebrata</taxon>
        <taxon>Euteleostomi</taxon>
        <taxon>Archelosauria</taxon>
        <taxon>Archosauria</taxon>
        <taxon>Dinosauria</taxon>
        <taxon>Saurischia</taxon>
        <taxon>Theropoda</taxon>
        <taxon>Coelurosauria</taxon>
        <taxon>Aves</taxon>
        <taxon>Neognathae</taxon>
        <taxon>Neoaves</taxon>
        <taxon>Aequornithes</taxon>
        <taxon>Suliformes</taxon>
        <taxon>Fregatidae</taxon>
        <taxon>Fregata</taxon>
    </lineage>
</organism>
<reference evidence="15" key="1">
    <citation type="submission" date="2019-09" db="EMBL/GenBank/DDBJ databases">
        <title>Bird 10,000 Genomes (B10K) Project - Family phase.</title>
        <authorList>
            <person name="Zhang G."/>
        </authorList>
    </citation>
    <scope>NUCLEOTIDE SEQUENCE</scope>
    <source>
        <strain evidence="15">B10K-DU-002-48</strain>
        <tissue evidence="15">Muscle</tissue>
    </source>
</reference>
<keyword evidence="6" id="KW-0597">Phosphoprotein</keyword>
<evidence type="ECO:0000256" key="2">
    <source>
        <dbReference type="ARBA" id="ARBA00004496"/>
    </source>
</evidence>
<dbReference type="Gene3D" id="3.10.20.90">
    <property type="entry name" value="Phosphatidylinositol 3-kinase Catalytic Subunit, Chain A, domain 1"/>
    <property type="match status" value="2"/>
</dbReference>
<feature type="non-terminal residue" evidence="15">
    <location>
        <position position="1"/>
    </location>
</feature>
<protein>
    <recommendedName>
        <fullName evidence="3">non-specific serine/threonine protein kinase</fullName>
        <ecNumber evidence="3">2.7.11.1</ecNumber>
    </recommendedName>
</protein>
<evidence type="ECO:0000256" key="1">
    <source>
        <dbReference type="ARBA" id="ARBA00001946"/>
    </source>
</evidence>
<comment type="cofactor">
    <cofactor evidence="1">
        <name>Mg(2+)</name>
        <dbReference type="ChEBI" id="CHEBI:18420"/>
    </cofactor>
</comment>
<evidence type="ECO:0000256" key="12">
    <source>
        <dbReference type="ARBA" id="ARBA00048679"/>
    </source>
</evidence>
<dbReference type="SUPFAM" id="SSF56112">
    <property type="entry name" value="Protein kinase-like (PK-like)"/>
    <property type="match status" value="1"/>
</dbReference>
<dbReference type="Pfam" id="PF12202">
    <property type="entry name" value="OSR1_C"/>
    <property type="match status" value="1"/>
</dbReference>
<dbReference type="Proteomes" id="UP000632118">
    <property type="component" value="Unassembled WGS sequence"/>
</dbReference>
<comment type="caution">
    <text evidence="15">The sequence shown here is derived from an EMBL/GenBank/DDBJ whole genome shotgun (WGS) entry which is preliminary data.</text>
</comment>
<comment type="subcellular location">
    <subcellularLocation>
        <location evidence="2">Cytoplasm</location>
    </subcellularLocation>
</comment>
<dbReference type="FunFam" id="3.10.20.90:FF:000012">
    <property type="entry name" value="Serine/threonine-protein kinase WNK1 isoform 2"/>
    <property type="match status" value="1"/>
</dbReference>
<accession>A0A850W6T8</accession>